<proteinExistence type="predicted"/>
<evidence type="ECO:0000256" key="1">
    <source>
        <dbReference type="SAM" id="Phobius"/>
    </source>
</evidence>
<feature type="transmembrane region" description="Helical" evidence="1">
    <location>
        <begin position="293"/>
        <end position="311"/>
    </location>
</feature>
<evidence type="ECO:0000313" key="2">
    <source>
        <dbReference type="EMBL" id="TDL28141.1"/>
    </source>
</evidence>
<keyword evidence="1" id="KW-0812">Transmembrane</keyword>
<sequence>MPPSPSPSHPPFLTTQDSLLHAAVAYASNKRATLDALLVHSTATPILPPELILQVRAHLQHIQSDQIAATSSEALARYEYAAASRYCAECTAYNQHVFGPDVWSWFEAGVTEECACRTVTPSGALPDRPPEPKEFEFEGVRAVRTRRDWLYAHLSLVYLAGKDVSTHVDSVLSSFGCEAVPRKHLPPSSGVYAGVTSMGGSRKEHAASKASLLTPMGSPEEAFGPLLTLNPVAGAAHTVGDGTVQSLMRELCISPHDASSTRNNSDRKMNFPAVYPCAFNDSGPTPIHFKFPISRSACFVAIAVFFAFRLASVLRI</sequence>
<keyword evidence="3" id="KW-1185">Reference proteome</keyword>
<evidence type="ECO:0000313" key="3">
    <source>
        <dbReference type="Proteomes" id="UP000294933"/>
    </source>
</evidence>
<keyword evidence="1" id="KW-1133">Transmembrane helix</keyword>
<name>A0A4Y7QLM9_9AGAM</name>
<organism evidence="2 3">
    <name type="scientific">Rickenella mellea</name>
    <dbReference type="NCBI Taxonomy" id="50990"/>
    <lineage>
        <taxon>Eukaryota</taxon>
        <taxon>Fungi</taxon>
        <taxon>Dikarya</taxon>
        <taxon>Basidiomycota</taxon>
        <taxon>Agaricomycotina</taxon>
        <taxon>Agaricomycetes</taxon>
        <taxon>Hymenochaetales</taxon>
        <taxon>Rickenellaceae</taxon>
        <taxon>Rickenella</taxon>
    </lineage>
</organism>
<gene>
    <name evidence="2" type="ORF">BD410DRAFT_799472</name>
</gene>
<accession>A0A4Y7QLM9</accession>
<dbReference type="VEuPathDB" id="FungiDB:BD410DRAFT_799472"/>
<keyword evidence="1" id="KW-0472">Membrane</keyword>
<dbReference type="Proteomes" id="UP000294933">
    <property type="component" value="Unassembled WGS sequence"/>
</dbReference>
<dbReference type="EMBL" id="ML170158">
    <property type="protein sequence ID" value="TDL28141.1"/>
    <property type="molecule type" value="Genomic_DNA"/>
</dbReference>
<protein>
    <submittedName>
        <fullName evidence="2">Uncharacterized protein</fullName>
    </submittedName>
</protein>
<dbReference type="AlphaFoldDB" id="A0A4Y7QLM9"/>
<dbReference type="OrthoDB" id="3249986at2759"/>
<reference evidence="2 3" key="1">
    <citation type="submission" date="2018-06" db="EMBL/GenBank/DDBJ databases">
        <title>A transcriptomic atlas of mushroom development highlights an independent origin of complex multicellularity.</title>
        <authorList>
            <consortium name="DOE Joint Genome Institute"/>
            <person name="Krizsan K."/>
            <person name="Almasi E."/>
            <person name="Merenyi Z."/>
            <person name="Sahu N."/>
            <person name="Viragh M."/>
            <person name="Koszo T."/>
            <person name="Mondo S."/>
            <person name="Kiss B."/>
            <person name="Balint B."/>
            <person name="Kues U."/>
            <person name="Barry K."/>
            <person name="Hegedus J.C."/>
            <person name="Henrissat B."/>
            <person name="Johnson J."/>
            <person name="Lipzen A."/>
            <person name="Ohm R."/>
            <person name="Nagy I."/>
            <person name="Pangilinan J."/>
            <person name="Yan J."/>
            <person name="Xiong Y."/>
            <person name="Grigoriev I.V."/>
            <person name="Hibbett D.S."/>
            <person name="Nagy L.G."/>
        </authorList>
    </citation>
    <scope>NUCLEOTIDE SEQUENCE [LARGE SCALE GENOMIC DNA]</scope>
    <source>
        <strain evidence="2 3">SZMC22713</strain>
    </source>
</reference>